<evidence type="ECO:0000313" key="2">
    <source>
        <dbReference type="Proteomes" id="UP000799753"/>
    </source>
</evidence>
<organism evidence="1 2">
    <name type="scientific">Massarina eburnea CBS 473.64</name>
    <dbReference type="NCBI Taxonomy" id="1395130"/>
    <lineage>
        <taxon>Eukaryota</taxon>
        <taxon>Fungi</taxon>
        <taxon>Dikarya</taxon>
        <taxon>Ascomycota</taxon>
        <taxon>Pezizomycotina</taxon>
        <taxon>Dothideomycetes</taxon>
        <taxon>Pleosporomycetidae</taxon>
        <taxon>Pleosporales</taxon>
        <taxon>Massarineae</taxon>
        <taxon>Massarinaceae</taxon>
        <taxon>Massarina</taxon>
    </lineage>
</organism>
<reference evidence="1" key="1">
    <citation type="journal article" date="2020" name="Stud. Mycol.">
        <title>101 Dothideomycetes genomes: a test case for predicting lifestyles and emergence of pathogens.</title>
        <authorList>
            <person name="Haridas S."/>
            <person name="Albert R."/>
            <person name="Binder M."/>
            <person name="Bloem J."/>
            <person name="Labutti K."/>
            <person name="Salamov A."/>
            <person name="Andreopoulos B."/>
            <person name="Baker S."/>
            <person name="Barry K."/>
            <person name="Bills G."/>
            <person name="Bluhm B."/>
            <person name="Cannon C."/>
            <person name="Castanera R."/>
            <person name="Culley D."/>
            <person name="Daum C."/>
            <person name="Ezra D."/>
            <person name="Gonzalez J."/>
            <person name="Henrissat B."/>
            <person name="Kuo A."/>
            <person name="Liang C."/>
            <person name="Lipzen A."/>
            <person name="Lutzoni F."/>
            <person name="Magnuson J."/>
            <person name="Mondo S."/>
            <person name="Nolan M."/>
            <person name="Ohm R."/>
            <person name="Pangilinan J."/>
            <person name="Park H.-J."/>
            <person name="Ramirez L."/>
            <person name="Alfaro M."/>
            <person name="Sun H."/>
            <person name="Tritt A."/>
            <person name="Yoshinaga Y."/>
            <person name="Zwiers L.-H."/>
            <person name="Turgeon B."/>
            <person name="Goodwin S."/>
            <person name="Spatafora J."/>
            <person name="Crous P."/>
            <person name="Grigoriev I."/>
        </authorList>
    </citation>
    <scope>NUCLEOTIDE SEQUENCE</scope>
    <source>
        <strain evidence="1">CBS 473.64</strain>
    </source>
</reference>
<dbReference type="Proteomes" id="UP000799753">
    <property type="component" value="Unassembled WGS sequence"/>
</dbReference>
<dbReference type="EMBL" id="MU006788">
    <property type="protein sequence ID" value="KAF2639010.1"/>
    <property type="molecule type" value="Genomic_DNA"/>
</dbReference>
<evidence type="ECO:0000313" key="1">
    <source>
        <dbReference type="EMBL" id="KAF2639010.1"/>
    </source>
</evidence>
<protein>
    <submittedName>
        <fullName evidence="1">Uncharacterized protein</fullName>
    </submittedName>
</protein>
<dbReference type="AlphaFoldDB" id="A0A6A6RUN3"/>
<gene>
    <name evidence="1" type="ORF">P280DRAFT_69046</name>
</gene>
<accession>A0A6A6RUN3</accession>
<keyword evidence="2" id="KW-1185">Reference proteome</keyword>
<proteinExistence type="predicted"/>
<name>A0A6A6RUN3_9PLEO</name>
<sequence length="159" mass="17462">MDTCSSDTCSISWLSWAVADQNVELHKGSGMHMMVSGMAQDGWRVTHRALNAFEMALKSSMRDGSGCSQGKASRFGSSGCSRTAMYFRQLSLRRHSARLCRCCRHCTALSGFYSSAQPARTANSYSPHIRAPLEIIRAPSFRPTIPRADSIFLESNAAC</sequence>